<accession>A0A7W2ABE4</accession>
<sequence>MSPVLIYSLIAVGVSAILILSFVIYRQLGQSRARRAEQAAREAKALAHFEERHRYLQDSIQRVAIAMLHDDKMTLSEGCIRLKVLLENFRPALLQQEAYAVITTVYDRTSHIPIKEEWQALPKKLKRSYEQEMRELEQQHHDAIQAAARELSSGEALKQGG</sequence>
<organism evidence="3 4">
    <name type="scientific">Marinobacterium marinum</name>
    <dbReference type="NCBI Taxonomy" id="2756129"/>
    <lineage>
        <taxon>Bacteria</taxon>
        <taxon>Pseudomonadati</taxon>
        <taxon>Pseudomonadota</taxon>
        <taxon>Gammaproteobacteria</taxon>
        <taxon>Oceanospirillales</taxon>
        <taxon>Oceanospirillaceae</taxon>
        <taxon>Marinobacterium</taxon>
    </lineage>
</organism>
<gene>
    <name evidence="3" type="ORF">H1S06_10830</name>
</gene>
<protein>
    <submittedName>
        <fullName evidence="3">DUF2489 domain-containing protein</fullName>
    </submittedName>
</protein>
<comment type="caution">
    <text evidence="3">The sequence shown here is derived from an EMBL/GenBank/DDBJ whole genome shotgun (WGS) entry which is preliminary data.</text>
</comment>
<dbReference type="Pfam" id="PF10675">
    <property type="entry name" value="DUF2489"/>
    <property type="match status" value="1"/>
</dbReference>
<feature type="domain" description="DUF2489" evidence="2">
    <location>
        <begin position="17"/>
        <end position="151"/>
    </location>
</feature>
<dbReference type="AlphaFoldDB" id="A0A7W2ABE4"/>
<feature type="transmembrane region" description="Helical" evidence="1">
    <location>
        <begin position="6"/>
        <end position="25"/>
    </location>
</feature>
<evidence type="ECO:0000259" key="2">
    <source>
        <dbReference type="Pfam" id="PF10675"/>
    </source>
</evidence>
<evidence type="ECO:0000313" key="3">
    <source>
        <dbReference type="EMBL" id="MBA4502856.1"/>
    </source>
</evidence>
<keyword evidence="1" id="KW-1133">Transmembrane helix</keyword>
<dbReference type="RefSeq" id="WP_181740038.1">
    <property type="nucleotide sequence ID" value="NZ_JACEMT010000050.1"/>
</dbReference>
<dbReference type="InterPro" id="IPR019617">
    <property type="entry name" value="DUF2489"/>
</dbReference>
<evidence type="ECO:0000313" key="4">
    <source>
        <dbReference type="Proteomes" id="UP000538931"/>
    </source>
</evidence>
<name>A0A7W2ABE4_9GAMM</name>
<evidence type="ECO:0000256" key="1">
    <source>
        <dbReference type="SAM" id="Phobius"/>
    </source>
</evidence>
<dbReference type="Proteomes" id="UP000538931">
    <property type="component" value="Unassembled WGS sequence"/>
</dbReference>
<proteinExistence type="predicted"/>
<keyword evidence="1" id="KW-0472">Membrane</keyword>
<keyword evidence="1" id="KW-0812">Transmembrane</keyword>
<dbReference type="EMBL" id="JACEMT010000050">
    <property type="protein sequence ID" value="MBA4502856.1"/>
    <property type="molecule type" value="Genomic_DNA"/>
</dbReference>
<reference evidence="3 4" key="1">
    <citation type="submission" date="2020-07" db="EMBL/GenBank/DDBJ databases">
        <title>Bacterium isolated from marien macroalgae.</title>
        <authorList>
            <person name="Zhu K."/>
            <person name="Lu D."/>
            <person name="Du Z."/>
        </authorList>
    </citation>
    <scope>NUCLEOTIDE SEQUENCE [LARGE SCALE GENOMIC DNA]</scope>
    <source>
        <strain evidence="3 4">3-1745</strain>
    </source>
</reference>
<keyword evidence="4" id="KW-1185">Reference proteome</keyword>